<evidence type="ECO:0000256" key="15">
    <source>
        <dbReference type="ARBA" id="ARBA00023136"/>
    </source>
</evidence>
<dbReference type="Pfam" id="PF13246">
    <property type="entry name" value="Cation_ATPase"/>
    <property type="match status" value="1"/>
</dbReference>
<proteinExistence type="inferred from homology"/>
<feature type="transmembrane region" description="Helical" evidence="18">
    <location>
        <begin position="282"/>
        <end position="300"/>
    </location>
</feature>
<dbReference type="SFLD" id="SFLDF00027">
    <property type="entry name" value="p-type_atpase"/>
    <property type="match status" value="1"/>
</dbReference>
<dbReference type="Pfam" id="PF00690">
    <property type="entry name" value="Cation_ATPase_N"/>
    <property type="match status" value="1"/>
</dbReference>
<evidence type="ECO:0000256" key="17">
    <source>
        <dbReference type="ARBA" id="ARBA00047295"/>
    </source>
</evidence>
<accession>A0A127V9V4</accession>
<keyword evidence="9 18" id="KW-0812">Transmembrane</keyword>
<dbReference type="PANTHER" id="PTHR42861">
    <property type="entry name" value="CALCIUM-TRANSPORTING ATPASE"/>
    <property type="match status" value="1"/>
</dbReference>
<evidence type="ECO:0000256" key="2">
    <source>
        <dbReference type="ARBA" id="ARBA00004429"/>
    </source>
</evidence>
<evidence type="ECO:0000256" key="14">
    <source>
        <dbReference type="ARBA" id="ARBA00022989"/>
    </source>
</evidence>
<dbReference type="GO" id="GO:0005524">
    <property type="term" value="F:ATP binding"/>
    <property type="evidence" value="ECO:0007669"/>
    <property type="project" value="UniProtKB-KW"/>
</dbReference>
<dbReference type="Pfam" id="PF00689">
    <property type="entry name" value="Cation_ATPase_C"/>
    <property type="match status" value="1"/>
</dbReference>
<dbReference type="SUPFAM" id="SSF81660">
    <property type="entry name" value="Metal cation-transporting ATPase, ATP-binding domain N"/>
    <property type="match status" value="1"/>
</dbReference>
<dbReference type="Proteomes" id="UP000071561">
    <property type="component" value="Chromosome"/>
</dbReference>
<comment type="catalytic activity">
    <reaction evidence="17">
        <text>Mg(2+)(out) + ATP + H2O = Mg(2+)(in) + ADP + phosphate + H(+)</text>
        <dbReference type="Rhea" id="RHEA:10260"/>
        <dbReference type="ChEBI" id="CHEBI:15377"/>
        <dbReference type="ChEBI" id="CHEBI:15378"/>
        <dbReference type="ChEBI" id="CHEBI:18420"/>
        <dbReference type="ChEBI" id="CHEBI:30616"/>
        <dbReference type="ChEBI" id="CHEBI:43474"/>
        <dbReference type="ChEBI" id="CHEBI:456216"/>
        <dbReference type="EC" id="7.2.2.14"/>
    </reaction>
</comment>
<dbReference type="InterPro" id="IPR023214">
    <property type="entry name" value="HAD_sf"/>
</dbReference>
<gene>
    <name evidence="20" type="ORF">AY601_1050</name>
</gene>
<comment type="function">
    <text evidence="1">Mediates magnesium influx to the cytosol.</text>
</comment>
<keyword evidence="21" id="KW-1185">Reference proteome</keyword>
<dbReference type="InterPro" id="IPR018303">
    <property type="entry name" value="ATPase_P-typ_P_site"/>
</dbReference>
<dbReference type="Gene3D" id="3.40.1110.10">
    <property type="entry name" value="Calcium-transporting ATPase, cytoplasmic domain N"/>
    <property type="match status" value="1"/>
</dbReference>
<organism evidence="20 21">
    <name type="scientific">Pedobacter cryoconitis</name>
    <dbReference type="NCBI Taxonomy" id="188932"/>
    <lineage>
        <taxon>Bacteria</taxon>
        <taxon>Pseudomonadati</taxon>
        <taxon>Bacteroidota</taxon>
        <taxon>Sphingobacteriia</taxon>
        <taxon>Sphingobacteriales</taxon>
        <taxon>Sphingobacteriaceae</taxon>
        <taxon>Pedobacter</taxon>
    </lineage>
</organism>
<keyword evidence="10" id="KW-0547">Nucleotide-binding</keyword>
<keyword evidence="14 18" id="KW-1133">Transmembrane helix</keyword>
<dbReference type="AlphaFoldDB" id="A0A127V9V4"/>
<dbReference type="GO" id="GO:0015444">
    <property type="term" value="F:P-type magnesium transporter activity"/>
    <property type="evidence" value="ECO:0007669"/>
    <property type="project" value="UniProtKB-EC"/>
</dbReference>
<dbReference type="PATRIC" id="fig|188932.3.peg.1084"/>
<reference evidence="20 21" key="1">
    <citation type="submission" date="2016-03" db="EMBL/GenBank/DDBJ databases">
        <title>Complete genome sequence of Pedobacter cryoconitis PAMC 27485.</title>
        <authorList>
            <person name="Lee J."/>
            <person name="Kim O.-S."/>
        </authorList>
    </citation>
    <scope>NUCLEOTIDE SEQUENCE [LARGE SCALE GENOMIC DNA]</scope>
    <source>
        <strain evidence="20 21">PAMC 27485</strain>
    </source>
</reference>
<dbReference type="Gene3D" id="3.40.50.1000">
    <property type="entry name" value="HAD superfamily/HAD-like"/>
    <property type="match status" value="1"/>
</dbReference>
<feature type="domain" description="Cation-transporting P-type ATPase N-terminal" evidence="19">
    <location>
        <begin position="34"/>
        <end position="107"/>
    </location>
</feature>
<evidence type="ECO:0000259" key="19">
    <source>
        <dbReference type="SMART" id="SM00831"/>
    </source>
</evidence>
<keyword evidence="13" id="KW-1278">Translocase</keyword>
<keyword evidence="15 18" id="KW-0472">Membrane</keyword>
<dbReference type="PRINTS" id="PR01836">
    <property type="entry name" value="MGATPASE"/>
</dbReference>
<dbReference type="InterPro" id="IPR044492">
    <property type="entry name" value="P_typ_ATPase_HD_dom"/>
</dbReference>
<dbReference type="KEGG" id="pcm:AY601_1050"/>
<dbReference type="GO" id="GO:0005886">
    <property type="term" value="C:plasma membrane"/>
    <property type="evidence" value="ECO:0007669"/>
    <property type="project" value="UniProtKB-SubCell"/>
</dbReference>
<dbReference type="InterPro" id="IPR023298">
    <property type="entry name" value="ATPase_P-typ_TM_dom_sf"/>
</dbReference>
<dbReference type="EMBL" id="CP014504">
    <property type="protein sequence ID" value="AMP97980.1"/>
    <property type="molecule type" value="Genomic_DNA"/>
</dbReference>
<dbReference type="InterPro" id="IPR004014">
    <property type="entry name" value="ATPase_P-typ_cation-transptr_N"/>
</dbReference>
<feature type="transmembrane region" description="Helical" evidence="18">
    <location>
        <begin position="772"/>
        <end position="795"/>
    </location>
</feature>
<comment type="similarity">
    <text evidence="3">Belongs to the cation transport ATPase (P-type) (TC 3.A.3) family. Type IIIB subfamily.</text>
</comment>
<name>A0A127V9V4_9SPHI</name>
<evidence type="ECO:0000256" key="18">
    <source>
        <dbReference type="SAM" id="Phobius"/>
    </source>
</evidence>
<sequence>MTIVKRGLKIRALADNKKMIANGSDEAAATKLQNVSRSDQDFYLAMLDSSTEGLSGMQAKERLGKFGMNEVHHEKAPAWIKQLIQAFINPFIGILLIIAVISFILDVWLAAPGETDYKTVTMVGIMVMVSSLLRFFQEYRSNKAAEQLKSMVKTTATVVRKPTGKKELDIKKLVPGDLILLSAGDMVPADCRIVQSKDLFVSQSMLTGESLPVEKRSLVVRDAEEKPLVELDNICFMGTNVVSGSATAIVVNTGNQTYFGSLSKVIVGKRAETNFDKGVNKVSYLLISFMIVMVPLIFLINGLVKGNWWDALLFAIAVAVGLTPEMLPMIVTANLAKGAVNMSKHKVIIKRLNAIQNIGAMDVLCTDKTGTLTMDKIVLERHLNIFGQEDEEVLKWAYLNSFHQTGLKNLLDVAVLEHVELHDYLKVEEYFLKVDEIPFDFQRRRMSVVLKQRNGKHLLICKGAVEEMLDLCSHAFDPGDDKELHIESDKVIPMDETMRNMILQTSKKLNTEGLRILLVAIREFDDRALNYAVEDEKNMILTGFIGFLDPAKPSAKIAIEALQKLGVSIKVLTGDNEIVTKKICRDVGIPFDKILLGAEVEKMTDAELQEQVGEVSILAKLSPVQKSRVVKMLQVKGHTVGFMGDGINDAVALRDADVGISVDTAVDIAKESADIILLEKDLIVLRKGVIYGRRTFGNIIKYIKMTASSNFGNMFSMLGASAFLPFLPMLPVQILVQNLLYDVSQISIPWDKMDEDFIEKPKKWDASGIKRFMLYIGPISSVFDYAMFAVMFFVFKADTPEHQRLFQSGWFIEGLLSQTLIVHMIRTRKIPFIQSWATTPVVALTSLIMVIGIFIPFSPFAGALKMEQLPLSYFPWLIGILACYCLLTQFIKGWYIKRFNQWL</sequence>
<keyword evidence="12" id="KW-0460">Magnesium</keyword>
<evidence type="ECO:0000256" key="9">
    <source>
        <dbReference type="ARBA" id="ARBA00022692"/>
    </source>
</evidence>
<dbReference type="InterPro" id="IPR059000">
    <property type="entry name" value="ATPase_P-type_domA"/>
</dbReference>
<evidence type="ECO:0000256" key="5">
    <source>
        <dbReference type="ARBA" id="ARBA00013555"/>
    </source>
</evidence>
<evidence type="ECO:0000256" key="6">
    <source>
        <dbReference type="ARBA" id="ARBA00022475"/>
    </source>
</evidence>
<dbReference type="Gene3D" id="2.70.150.10">
    <property type="entry name" value="Calcium-transporting ATPase, cytoplasmic transduction domain A"/>
    <property type="match status" value="1"/>
</dbReference>
<dbReference type="InterPro" id="IPR006415">
    <property type="entry name" value="P-type_ATPase_IIIB"/>
</dbReference>
<dbReference type="SFLD" id="SFLDG00002">
    <property type="entry name" value="C1.7:_P-type_atpase_like"/>
    <property type="match status" value="1"/>
</dbReference>
<keyword evidence="11" id="KW-0067">ATP-binding</keyword>
<dbReference type="InterPro" id="IPR036412">
    <property type="entry name" value="HAD-like_sf"/>
</dbReference>
<evidence type="ECO:0000313" key="20">
    <source>
        <dbReference type="EMBL" id="AMP97980.1"/>
    </source>
</evidence>
<dbReference type="EC" id="7.2.2.14" evidence="4"/>
<dbReference type="SUPFAM" id="SSF81653">
    <property type="entry name" value="Calcium ATPase, transduction domain A"/>
    <property type="match status" value="1"/>
</dbReference>
<keyword evidence="7" id="KW-0997">Cell inner membrane</keyword>
<dbReference type="SFLD" id="SFLDS00003">
    <property type="entry name" value="Haloacid_Dehalogenase"/>
    <property type="match status" value="1"/>
</dbReference>
<evidence type="ECO:0000256" key="10">
    <source>
        <dbReference type="ARBA" id="ARBA00022741"/>
    </source>
</evidence>
<evidence type="ECO:0000313" key="21">
    <source>
        <dbReference type="Proteomes" id="UP000071561"/>
    </source>
</evidence>
<keyword evidence="8" id="KW-0597">Phosphoprotein</keyword>
<protein>
    <recommendedName>
        <fullName evidence="5">Magnesium-transporting ATPase, P-type 1</fullName>
        <ecNumber evidence="4">7.2.2.14</ecNumber>
    </recommendedName>
    <alternativeName>
        <fullName evidence="16">Mg(2+) transport ATPase, P-type 1</fullName>
    </alternativeName>
</protein>
<dbReference type="InterPro" id="IPR023299">
    <property type="entry name" value="ATPase_P-typ_cyto_dom_N"/>
</dbReference>
<feature type="transmembrane region" description="Helical" evidence="18">
    <location>
        <begin position="312"/>
        <end position="336"/>
    </location>
</feature>
<dbReference type="Pfam" id="PF00122">
    <property type="entry name" value="E1-E2_ATPase"/>
    <property type="match status" value="1"/>
</dbReference>
<dbReference type="NCBIfam" id="TIGR01494">
    <property type="entry name" value="ATPase_P-type"/>
    <property type="match status" value="2"/>
</dbReference>
<evidence type="ECO:0000256" key="13">
    <source>
        <dbReference type="ARBA" id="ARBA00022967"/>
    </source>
</evidence>
<feature type="transmembrane region" description="Helical" evidence="18">
    <location>
        <begin position="837"/>
        <end position="861"/>
    </location>
</feature>
<evidence type="ECO:0000256" key="11">
    <source>
        <dbReference type="ARBA" id="ARBA00022840"/>
    </source>
</evidence>
<dbReference type="PROSITE" id="PS00154">
    <property type="entry name" value="ATPASE_E1_E2"/>
    <property type="match status" value="1"/>
</dbReference>
<dbReference type="SUPFAM" id="SSF81665">
    <property type="entry name" value="Calcium ATPase, transmembrane domain M"/>
    <property type="match status" value="1"/>
</dbReference>
<dbReference type="NCBIfam" id="NF011702">
    <property type="entry name" value="PRK15122.1"/>
    <property type="match status" value="1"/>
</dbReference>
<feature type="transmembrane region" description="Helical" evidence="18">
    <location>
        <begin position="117"/>
        <end position="136"/>
    </location>
</feature>
<dbReference type="InterPro" id="IPR008250">
    <property type="entry name" value="ATPase_P-typ_transduc_dom_A_sf"/>
</dbReference>
<keyword evidence="6" id="KW-1003">Cell membrane</keyword>
<dbReference type="CDD" id="cd02077">
    <property type="entry name" value="P-type_ATPase_Mg"/>
    <property type="match status" value="1"/>
</dbReference>
<evidence type="ECO:0000256" key="16">
    <source>
        <dbReference type="ARBA" id="ARBA00029806"/>
    </source>
</evidence>
<evidence type="ECO:0000256" key="1">
    <source>
        <dbReference type="ARBA" id="ARBA00003954"/>
    </source>
</evidence>
<dbReference type="Gene3D" id="1.20.1110.10">
    <property type="entry name" value="Calcium-transporting ATPase, transmembrane domain"/>
    <property type="match status" value="1"/>
</dbReference>
<evidence type="ECO:0000256" key="8">
    <source>
        <dbReference type="ARBA" id="ARBA00022553"/>
    </source>
</evidence>
<evidence type="ECO:0000256" key="3">
    <source>
        <dbReference type="ARBA" id="ARBA00008746"/>
    </source>
</evidence>
<dbReference type="SUPFAM" id="SSF56784">
    <property type="entry name" value="HAD-like"/>
    <property type="match status" value="1"/>
</dbReference>
<dbReference type="SMART" id="SM00831">
    <property type="entry name" value="Cation_ATPase_N"/>
    <property type="match status" value="1"/>
</dbReference>
<evidence type="ECO:0000256" key="4">
    <source>
        <dbReference type="ARBA" id="ARBA00012786"/>
    </source>
</evidence>
<feature type="transmembrane region" description="Helical" evidence="18">
    <location>
        <begin position="91"/>
        <end position="111"/>
    </location>
</feature>
<dbReference type="InterPro" id="IPR001757">
    <property type="entry name" value="P_typ_ATPase"/>
</dbReference>
<comment type="subcellular location">
    <subcellularLocation>
        <location evidence="2">Cell inner membrane</location>
        <topology evidence="2">Multi-pass membrane protein</topology>
    </subcellularLocation>
</comment>
<dbReference type="GO" id="GO:0016887">
    <property type="term" value="F:ATP hydrolysis activity"/>
    <property type="evidence" value="ECO:0007669"/>
    <property type="project" value="InterPro"/>
</dbReference>
<dbReference type="OrthoDB" id="9770315at2"/>
<dbReference type="NCBIfam" id="TIGR01524">
    <property type="entry name" value="ATPase-IIIB_Mg"/>
    <property type="match status" value="1"/>
</dbReference>
<evidence type="ECO:0000256" key="12">
    <source>
        <dbReference type="ARBA" id="ARBA00022842"/>
    </source>
</evidence>
<dbReference type="InterPro" id="IPR006068">
    <property type="entry name" value="ATPase_P-typ_cation-transptr_C"/>
</dbReference>
<evidence type="ECO:0000256" key="7">
    <source>
        <dbReference type="ARBA" id="ARBA00022519"/>
    </source>
</evidence>
<feature type="transmembrane region" description="Helical" evidence="18">
    <location>
        <begin position="873"/>
        <end position="895"/>
    </location>
</feature>